<sequence>MTKGCEGFGYGSVSLEIWVLVETLVVSGIVFEFNHMSLLVHAQRLHLWWVCRPAIGFQDLKIWKILFVGVASGVSRRAEIYGGIG</sequence>
<evidence type="ECO:0000313" key="1">
    <source>
        <dbReference type="EMBL" id="KAG6752839.1"/>
    </source>
</evidence>
<dbReference type="AlphaFoldDB" id="A0A8X8CF91"/>
<accession>A0A8X8CF91</accession>
<dbReference type="Proteomes" id="UP000886885">
    <property type="component" value="Chromosome 12D"/>
</dbReference>
<dbReference type="EMBL" id="JAAWWB010000024">
    <property type="protein sequence ID" value="KAG6752839.1"/>
    <property type="molecule type" value="Genomic_DNA"/>
</dbReference>
<proteinExistence type="predicted"/>
<evidence type="ECO:0000313" key="2">
    <source>
        <dbReference type="Proteomes" id="UP000886885"/>
    </source>
</evidence>
<gene>
    <name evidence="1" type="ORF">POTOM_042878</name>
</gene>
<comment type="caution">
    <text evidence="1">The sequence shown here is derived from an EMBL/GenBank/DDBJ whole genome shotgun (WGS) entry which is preliminary data.</text>
</comment>
<organism evidence="1 2">
    <name type="scientific">Populus tomentosa</name>
    <name type="common">Chinese white poplar</name>
    <dbReference type="NCBI Taxonomy" id="118781"/>
    <lineage>
        <taxon>Eukaryota</taxon>
        <taxon>Viridiplantae</taxon>
        <taxon>Streptophyta</taxon>
        <taxon>Embryophyta</taxon>
        <taxon>Tracheophyta</taxon>
        <taxon>Spermatophyta</taxon>
        <taxon>Magnoliopsida</taxon>
        <taxon>eudicotyledons</taxon>
        <taxon>Gunneridae</taxon>
        <taxon>Pentapetalae</taxon>
        <taxon>rosids</taxon>
        <taxon>fabids</taxon>
        <taxon>Malpighiales</taxon>
        <taxon>Salicaceae</taxon>
        <taxon>Saliceae</taxon>
        <taxon>Populus</taxon>
    </lineage>
</organism>
<keyword evidence="2" id="KW-1185">Reference proteome</keyword>
<name>A0A8X8CF91_POPTO</name>
<reference evidence="1" key="1">
    <citation type="journal article" date="2020" name="bioRxiv">
        <title>Hybrid origin of Populus tomentosa Carr. identified through genome sequencing and phylogenomic analysis.</title>
        <authorList>
            <person name="An X."/>
            <person name="Gao K."/>
            <person name="Chen Z."/>
            <person name="Li J."/>
            <person name="Yang X."/>
            <person name="Yang X."/>
            <person name="Zhou J."/>
            <person name="Guo T."/>
            <person name="Zhao T."/>
            <person name="Huang S."/>
            <person name="Miao D."/>
            <person name="Khan W.U."/>
            <person name="Rao P."/>
            <person name="Ye M."/>
            <person name="Lei B."/>
            <person name="Liao W."/>
            <person name="Wang J."/>
            <person name="Ji L."/>
            <person name="Li Y."/>
            <person name="Guo B."/>
            <person name="Mustafa N.S."/>
            <person name="Li S."/>
            <person name="Yun Q."/>
            <person name="Keller S.R."/>
            <person name="Mao J."/>
            <person name="Zhang R."/>
            <person name="Strauss S.H."/>
        </authorList>
    </citation>
    <scope>NUCLEOTIDE SEQUENCE</scope>
    <source>
        <strain evidence="1">GM15</strain>
        <tissue evidence="1">Leaf</tissue>
    </source>
</reference>
<protein>
    <submittedName>
        <fullName evidence="1">Uncharacterized protein</fullName>
    </submittedName>
</protein>